<evidence type="ECO:0000256" key="7">
    <source>
        <dbReference type="ARBA" id="ARBA00023136"/>
    </source>
</evidence>
<evidence type="ECO:0000313" key="11">
    <source>
        <dbReference type="EMBL" id="AST90779.1"/>
    </source>
</evidence>
<feature type="transmembrane region" description="Helical" evidence="8">
    <location>
        <begin position="267"/>
        <end position="284"/>
    </location>
</feature>
<evidence type="ECO:0000256" key="3">
    <source>
        <dbReference type="ARBA" id="ARBA00022692"/>
    </source>
</evidence>
<dbReference type="FunFam" id="1.20.1560.10:FF:000053">
    <property type="entry name" value="Multidrug ABC transporter ATP-binding protein"/>
    <property type="match status" value="1"/>
</dbReference>
<dbReference type="InterPro" id="IPR003439">
    <property type="entry name" value="ABC_transporter-like_ATP-bd"/>
</dbReference>
<dbReference type="InterPro" id="IPR027417">
    <property type="entry name" value="P-loop_NTPase"/>
</dbReference>
<comment type="similarity">
    <text evidence="2">Belongs to the ABC transporter superfamily.</text>
</comment>
<feature type="transmembrane region" description="Helical" evidence="8">
    <location>
        <begin position="135"/>
        <end position="152"/>
    </location>
</feature>
<dbReference type="SUPFAM" id="SSF52540">
    <property type="entry name" value="P-loop containing nucleoside triphosphate hydrolases"/>
    <property type="match status" value="1"/>
</dbReference>
<evidence type="ECO:0000256" key="8">
    <source>
        <dbReference type="SAM" id="Phobius"/>
    </source>
</evidence>
<gene>
    <name evidence="11" type="ORF">BC6307_05515</name>
</gene>
<dbReference type="PANTHER" id="PTHR43394:SF1">
    <property type="entry name" value="ATP-BINDING CASSETTE SUB-FAMILY B MEMBER 10, MITOCHONDRIAL"/>
    <property type="match status" value="1"/>
</dbReference>
<dbReference type="Pfam" id="PF00005">
    <property type="entry name" value="ABC_tran"/>
    <property type="match status" value="1"/>
</dbReference>
<evidence type="ECO:0000259" key="9">
    <source>
        <dbReference type="PROSITE" id="PS50893"/>
    </source>
</evidence>
<dbReference type="Proteomes" id="UP000215224">
    <property type="component" value="Chromosome"/>
</dbReference>
<evidence type="ECO:0000256" key="2">
    <source>
        <dbReference type="ARBA" id="ARBA00005417"/>
    </source>
</evidence>
<proteinExistence type="inferred from homology"/>
<dbReference type="InterPro" id="IPR017871">
    <property type="entry name" value="ABC_transporter-like_CS"/>
</dbReference>
<dbReference type="AlphaFoldDB" id="A0A223KMU9"/>
<dbReference type="SUPFAM" id="SSF90123">
    <property type="entry name" value="ABC transporter transmembrane region"/>
    <property type="match status" value="1"/>
</dbReference>
<dbReference type="KEGG" id="bcoh:BC6307_05515"/>
<feature type="transmembrane region" description="Helical" evidence="8">
    <location>
        <begin position="239"/>
        <end position="261"/>
    </location>
</feature>
<dbReference type="CDD" id="cd03251">
    <property type="entry name" value="ABCC_MsbA"/>
    <property type="match status" value="1"/>
</dbReference>
<dbReference type="GO" id="GO:0005886">
    <property type="term" value="C:plasma membrane"/>
    <property type="evidence" value="ECO:0007669"/>
    <property type="project" value="UniProtKB-SubCell"/>
</dbReference>
<keyword evidence="12" id="KW-1185">Reference proteome</keyword>
<evidence type="ECO:0000313" key="12">
    <source>
        <dbReference type="Proteomes" id="UP000215224"/>
    </source>
</evidence>
<comment type="subcellular location">
    <subcellularLocation>
        <location evidence="1">Cell membrane</location>
        <topology evidence="1">Multi-pass membrane protein</topology>
    </subcellularLocation>
</comment>
<evidence type="ECO:0000256" key="6">
    <source>
        <dbReference type="ARBA" id="ARBA00022989"/>
    </source>
</evidence>
<dbReference type="PROSITE" id="PS50929">
    <property type="entry name" value="ABC_TM1F"/>
    <property type="match status" value="1"/>
</dbReference>
<dbReference type="CDD" id="cd18549">
    <property type="entry name" value="ABC_6TM_YwjA_like"/>
    <property type="match status" value="1"/>
</dbReference>
<organism evidence="11 12">
    <name type="scientific">Sutcliffiella cohnii</name>
    <dbReference type="NCBI Taxonomy" id="33932"/>
    <lineage>
        <taxon>Bacteria</taxon>
        <taxon>Bacillati</taxon>
        <taxon>Bacillota</taxon>
        <taxon>Bacilli</taxon>
        <taxon>Bacillales</taxon>
        <taxon>Bacillaceae</taxon>
        <taxon>Sutcliffiella</taxon>
    </lineage>
</organism>
<dbReference type="PROSITE" id="PS50893">
    <property type="entry name" value="ABC_TRANSPORTER_2"/>
    <property type="match status" value="1"/>
</dbReference>
<dbReference type="InterPro" id="IPR003593">
    <property type="entry name" value="AAA+_ATPase"/>
</dbReference>
<feature type="domain" description="ABC transporter" evidence="9">
    <location>
        <begin position="333"/>
        <end position="567"/>
    </location>
</feature>
<dbReference type="SMART" id="SM00382">
    <property type="entry name" value="AAA"/>
    <property type="match status" value="1"/>
</dbReference>
<dbReference type="Gene3D" id="3.40.50.300">
    <property type="entry name" value="P-loop containing nucleotide triphosphate hydrolases"/>
    <property type="match status" value="1"/>
</dbReference>
<feature type="domain" description="ABC transmembrane type-1" evidence="10">
    <location>
        <begin position="17"/>
        <end position="299"/>
    </location>
</feature>
<dbReference type="PROSITE" id="PS00211">
    <property type="entry name" value="ABC_TRANSPORTER_1"/>
    <property type="match status" value="1"/>
</dbReference>
<dbReference type="FunFam" id="3.40.50.300:FF:000218">
    <property type="entry name" value="Multidrug ABC transporter ATP-binding protein"/>
    <property type="match status" value="1"/>
</dbReference>
<dbReference type="PANTHER" id="PTHR43394">
    <property type="entry name" value="ATP-DEPENDENT PERMEASE MDL1, MITOCHONDRIAL"/>
    <property type="match status" value="1"/>
</dbReference>
<evidence type="ECO:0000256" key="1">
    <source>
        <dbReference type="ARBA" id="ARBA00004651"/>
    </source>
</evidence>
<keyword evidence="7 8" id="KW-0472">Membrane</keyword>
<feature type="transmembrane region" description="Helical" evidence="8">
    <location>
        <begin position="158"/>
        <end position="176"/>
    </location>
</feature>
<evidence type="ECO:0000259" key="10">
    <source>
        <dbReference type="PROSITE" id="PS50929"/>
    </source>
</evidence>
<name>A0A223KMU9_9BACI</name>
<dbReference type="Pfam" id="PF00664">
    <property type="entry name" value="ABC_membrane"/>
    <property type="match status" value="1"/>
</dbReference>
<dbReference type="STRING" id="1314751.GCA_001591425_00628"/>
<reference evidence="11 12" key="1">
    <citation type="submission" date="2016-12" db="EMBL/GenBank/DDBJ databases">
        <title>The whole genome sequencing and assembly of Bacillus cohnii DSM 6307T strain.</title>
        <authorList>
            <person name="Lee Y.-J."/>
            <person name="Yi H."/>
            <person name="Bahn Y.-S."/>
            <person name="Kim J.F."/>
            <person name="Lee D.-W."/>
        </authorList>
    </citation>
    <scope>NUCLEOTIDE SEQUENCE [LARGE SCALE GENOMIC DNA]</scope>
    <source>
        <strain evidence="11 12">DSM 6307</strain>
    </source>
</reference>
<protein>
    <submittedName>
        <fullName evidence="11">Multidrug ABC transporter ATP-binding protein</fullName>
    </submittedName>
</protein>
<evidence type="ECO:0000256" key="4">
    <source>
        <dbReference type="ARBA" id="ARBA00022741"/>
    </source>
</evidence>
<evidence type="ECO:0000256" key="5">
    <source>
        <dbReference type="ARBA" id="ARBA00022840"/>
    </source>
</evidence>
<dbReference type="InterPro" id="IPR036640">
    <property type="entry name" value="ABC1_TM_sf"/>
</dbReference>
<dbReference type="RefSeq" id="WP_066412228.1">
    <property type="nucleotide sequence ID" value="NZ_CP018866.1"/>
</dbReference>
<feature type="transmembrane region" description="Helical" evidence="8">
    <location>
        <begin position="20"/>
        <end position="41"/>
    </location>
</feature>
<accession>A0A223KMU9</accession>
<dbReference type="GO" id="GO:0015421">
    <property type="term" value="F:ABC-type oligopeptide transporter activity"/>
    <property type="evidence" value="ECO:0007669"/>
    <property type="project" value="TreeGrafter"/>
</dbReference>
<sequence length="574" mass="64915">MIKRFFSYYRPHRKLFIIDFSCAVLVGLLELGFPLAVSWFIDSLLPEGNWSTILAVSAGLLTLYIMSSSMQFIVNYWGHKLGINIETDMRRELFYHVQRQSFRFFDNTKTGHIMSRVTNDLMDIGELAHHGPEDLFIAVMTFIGAFWIMLTINVKLALVAIIIVPFLVWLISYSNIKMNKAWTAMYGNIADVNARVEDSVSGVRVVQSFTNEEFEKKRFDKNNAFFRASKLKGYKVMSWNLSGIYITTRLMTLVILVYGAWLSFSGMLTYGELVAFILYVNVLFKPIDKISALLELYPKGMAGFKRFVELMDQQPDIENHPGAIDVPELNGNIAFRNVSFGYEENRRILNDLSFSIKAGQTVAFVGPSGAGKTTICSLIPRFYDVEEGSITIDGMDIRNMTKESLRSNIGIVQQDVFLFTGTLKENIAYGKLDATQEEIEEATRRAHLSDLIESLPDGYDTQIGERGLKLSGGQKQRLSIARMFLKNPRILILDEATSALDTETEAIIQEALTELSKDRTTLVIAHRLATIRNADRILVVNEDGIAEDGTHEELLANEQGIFKKLHAHQHASIY</sequence>
<dbReference type="InterPro" id="IPR011527">
    <property type="entry name" value="ABC1_TM_dom"/>
</dbReference>
<keyword evidence="6 8" id="KW-1133">Transmembrane helix</keyword>
<dbReference type="EMBL" id="CP018866">
    <property type="protein sequence ID" value="AST90779.1"/>
    <property type="molecule type" value="Genomic_DNA"/>
</dbReference>
<dbReference type="GO" id="GO:0005524">
    <property type="term" value="F:ATP binding"/>
    <property type="evidence" value="ECO:0007669"/>
    <property type="project" value="UniProtKB-KW"/>
</dbReference>
<dbReference type="GO" id="GO:0016887">
    <property type="term" value="F:ATP hydrolysis activity"/>
    <property type="evidence" value="ECO:0007669"/>
    <property type="project" value="InterPro"/>
</dbReference>
<keyword evidence="5 11" id="KW-0067">ATP-binding</keyword>
<dbReference type="InterPro" id="IPR039421">
    <property type="entry name" value="Type_1_exporter"/>
</dbReference>
<keyword evidence="3 8" id="KW-0812">Transmembrane</keyword>
<feature type="transmembrane region" description="Helical" evidence="8">
    <location>
        <begin position="53"/>
        <end position="74"/>
    </location>
</feature>
<dbReference type="Gene3D" id="1.20.1560.10">
    <property type="entry name" value="ABC transporter type 1, transmembrane domain"/>
    <property type="match status" value="1"/>
</dbReference>
<keyword evidence="4" id="KW-0547">Nucleotide-binding</keyword>